<dbReference type="AlphaFoldDB" id="A0A023B9Z3"/>
<feature type="compositionally biased region" description="Low complexity" evidence="1">
    <location>
        <begin position="586"/>
        <end position="597"/>
    </location>
</feature>
<feature type="compositionally biased region" description="Low complexity" evidence="1">
    <location>
        <begin position="612"/>
        <end position="635"/>
    </location>
</feature>
<feature type="compositionally biased region" description="Low complexity" evidence="1">
    <location>
        <begin position="146"/>
        <end position="155"/>
    </location>
</feature>
<dbReference type="EMBL" id="AFNH02000350">
    <property type="protein sequence ID" value="EZG76060.1"/>
    <property type="molecule type" value="Genomic_DNA"/>
</dbReference>
<dbReference type="RefSeq" id="XP_011129594.1">
    <property type="nucleotide sequence ID" value="XM_011131292.1"/>
</dbReference>
<dbReference type="Proteomes" id="UP000019763">
    <property type="component" value="Unassembled WGS sequence"/>
</dbReference>
<feature type="region of interest" description="Disordered" evidence="1">
    <location>
        <begin position="470"/>
        <end position="542"/>
    </location>
</feature>
<gene>
    <name evidence="2" type="ORF">GNI_045700</name>
</gene>
<keyword evidence="3" id="KW-1185">Reference proteome</keyword>
<feature type="compositionally biased region" description="Low complexity" evidence="1">
    <location>
        <begin position="517"/>
        <end position="530"/>
    </location>
</feature>
<dbReference type="VEuPathDB" id="CryptoDB:GNI_045700"/>
<comment type="caution">
    <text evidence="2">The sequence shown here is derived from an EMBL/GenBank/DDBJ whole genome shotgun (WGS) entry which is preliminary data.</text>
</comment>
<organism evidence="2 3">
    <name type="scientific">Gregarina niphandrodes</name>
    <name type="common">Septate eugregarine</name>
    <dbReference type="NCBI Taxonomy" id="110365"/>
    <lineage>
        <taxon>Eukaryota</taxon>
        <taxon>Sar</taxon>
        <taxon>Alveolata</taxon>
        <taxon>Apicomplexa</taxon>
        <taxon>Conoidasida</taxon>
        <taxon>Gregarinasina</taxon>
        <taxon>Eugregarinorida</taxon>
        <taxon>Gregarinidae</taxon>
        <taxon>Gregarina</taxon>
    </lineage>
</organism>
<proteinExistence type="predicted"/>
<reference evidence="2" key="1">
    <citation type="submission" date="2013-12" db="EMBL/GenBank/DDBJ databases">
        <authorList>
            <person name="Omoto C.K."/>
            <person name="Sibley D."/>
            <person name="Venepally P."/>
            <person name="Hadjithomas M."/>
            <person name="Karamycheva S."/>
            <person name="Brunk B."/>
            <person name="Roos D."/>
            <person name="Caler E."/>
            <person name="Lorenzi H."/>
        </authorList>
    </citation>
    <scope>NUCLEOTIDE SEQUENCE</scope>
</reference>
<name>A0A023B9Z3_GRENI</name>
<evidence type="ECO:0000313" key="3">
    <source>
        <dbReference type="Proteomes" id="UP000019763"/>
    </source>
</evidence>
<dbReference type="GeneID" id="22911716"/>
<sequence length="662" mass="73024">MRVMAGQTLGRQLRASGRVVASRRREPRWSYLVLAISDAIKTTTGDTFCGNAVKPTETKAIATSTTTAAKTAVKTAAVKTAAVKTASLTALGSTVVLPPSSTVVLPASSTMVLPPSSAGSTYQCPTPSPSTPSVSTPSPSTPSPSTPSVSTPSVSTPSVSTPFVIHQAWKWSGQELDDCVAYWWVGKELVQRVPGWWLGRTSVEREARWVGSYWLALDEEEFGVLGIRPRLPDCLRTGYDPRLWTEIGPVDSHATDSRNRALYIPTRPAPTTFCSTNTPFEIYRAIHNTLPDFLWKRLRTIGPEDFKMCGSHLLTLADILTYYVRAPFGKIDEYVSTQICPEFCRPHQTQPDQTGPDQSGPRRLEVWVTACLLQYALNGLYDDDPDDDEAFAIQQLMYALDEKEDEDPLESMATRLYKNILGRTIEFCASILGCNLVDRISADLGIRQKTLKKLPTTLLTVTQYAKMRPESIKTNPSLNRSTTLSGNITRQTEPNLTLDTEQPPAKKRRNAKTRMGTAQTETTQTETTQTGNRKALQPSTTTKPMLKVCSDIFLKTKKLEEPTWSDSIWMDDSTLWSSAIETTWTSSGTTTWSQTPSEKNPEQNRTLPPSAPEWAGPTEPEWAEPEWAGPEWTAPESPPKPAGYPAGEGSAWIYSGDYADQP</sequence>
<protein>
    <submittedName>
        <fullName evidence="2">Uncharacterized protein</fullName>
    </submittedName>
</protein>
<feature type="region of interest" description="Disordered" evidence="1">
    <location>
        <begin position="116"/>
        <end position="155"/>
    </location>
</feature>
<evidence type="ECO:0000313" key="2">
    <source>
        <dbReference type="EMBL" id="EZG76060.1"/>
    </source>
</evidence>
<accession>A0A023B9Z3</accession>
<feature type="region of interest" description="Disordered" evidence="1">
    <location>
        <begin position="586"/>
        <end position="662"/>
    </location>
</feature>
<feature type="compositionally biased region" description="Polar residues" evidence="1">
    <location>
        <begin position="472"/>
        <end position="500"/>
    </location>
</feature>
<evidence type="ECO:0000256" key="1">
    <source>
        <dbReference type="SAM" id="MobiDB-lite"/>
    </source>
</evidence>